<keyword evidence="3" id="KW-1185">Reference proteome</keyword>
<dbReference type="Proteomes" id="UP000677803">
    <property type="component" value="Unassembled WGS sequence"/>
</dbReference>
<reference evidence="2" key="1">
    <citation type="submission" date="2021-05" db="EMBL/GenBank/DDBJ databases">
        <authorList>
            <person name="Tigano A."/>
        </authorList>
    </citation>
    <scope>NUCLEOTIDE SEQUENCE</scope>
</reference>
<organism evidence="2 3">
    <name type="scientific">Menidia menidia</name>
    <name type="common">Atlantic silverside</name>
    <dbReference type="NCBI Taxonomy" id="238744"/>
    <lineage>
        <taxon>Eukaryota</taxon>
        <taxon>Metazoa</taxon>
        <taxon>Chordata</taxon>
        <taxon>Craniata</taxon>
        <taxon>Vertebrata</taxon>
        <taxon>Euteleostomi</taxon>
        <taxon>Actinopterygii</taxon>
        <taxon>Neopterygii</taxon>
        <taxon>Teleostei</taxon>
        <taxon>Neoteleostei</taxon>
        <taxon>Acanthomorphata</taxon>
        <taxon>Ovalentaria</taxon>
        <taxon>Atherinomorphae</taxon>
        <taxon>Atheriniformes</taxon>
        <taxon>Atherinopsidae</taxon>
        <taxon>Menidiinae</taxon>
        <taxon>Menidia</taxon>
    </lineage>
</organism>
<dbReference type="OrthoDB" id="8946842at2759"/>
<feature type="region of interest" description="Disordered" evidence="1">
    <location>
        <begin position="1"/>
        <end position="30"/>
    </location>
</feature>
<name>A0A8S4BDN7_9TELE</name>
<dbReference type="EMBL" id="CAJRST010015557">
    <property type="protein sequence ID" value="CAG5934106.1"/>
    <property type="molecule type" value="Genomic_DNA"/>
</dbReference>
<protein>
    <submittedName>
        <fullName evidence="2">(Atlantic silverside) hypothetical protein</fullName>
    </submittedName>
</protein>
<accession>A0A8S4BDN7</accession>
<evidence type="ECO:0000313" key="2">
    <source>
        <dbReference type="EMBL" id="CAG5934106.1"/>
    </source>
</evidence>
<evidence type="ECO:0000313" key="3">
    <source>
        <dbReference type="Proteomes" id="UP000677803"/>
    </source>
</evidence>
<dbReference type="Gene3D" id="2.10.220.10">
    <property type="entry name" value="Hormone Receptor, Insulin-like Growth Factor Receptor 1, Chain A, domain 2"/>
    <property type="match status" value="1"/>
</dbReference>
<proteinExistence type="predicted"/>
<sequence length="70" mass="7610">MDLEPERSHEHTAADTETVQPEGPRQYKAPATPTVIAAEVREFANGSVCLECDSQCEKMDGNSLTCLGPF</sequence>
<feature type="compositionally biased region" description="Basic and acidic residues" evidence="1">
    <location>
        <begin position="1"/>
        <end position="14"/>
    </location>
</feature>
<comment type="caution">
    <text evidence="2">The sequence shown here is derived from an EMBL/GenBank/DDBJ whole genome shotgun (WGS) entry which is preliminary data.</text>
</comment>
<dbReference type="AlphaFoldDB" id="A0A8S4BDN7"/>
<evidence type="ECO:0000256" key="1">
    <source>
        <dbReference type="SAM" id="MobiDB-lite"/>
    </source>
</evidence>
<gene>
    <name evidence="2" type="ORF">MMEN_LOCUS13577</name>
</gene>